<evidence type="ECO:0000256" key="1">
    <source>
        <dbReference type="ARBA" id="ARBA00022603"/>
    </source>
</evidence>
<keyword evidence="7" id="KW-1185">Reference proteome</keyword>
<keyword evidence="2" id="KW-0808">Transferase</keyword>
<protein>
    <recommendedName>
        <fullName evidence="5">Methyltransferase type 11 domain-containing protein</fullName>
    </recommendedName>
</protein>
<dbReference type="GO" id="GO:0010420">
    <property type="term" value="F:polyprenyldihydroxybenzoate methyltransferase activity"/>
    <property type="evidence" value="ECO:0007669"/>
    <property type="project" value="InterPro"/>
</dbReference>
<dbReference type="InterPro" id="IPR010233">
    <property type="entry name" value="UbiG_MeTrfase"/>
</dbReference>
<dbReference type="PANTHER" id="PTHR43464">
    <property type="entry name" value="METHYLTRANSFERASE"/>
    <property type="match status" value="1"/>
</dbReference>
<evidence type="ECO:0000256" key="3">
    <source>
        <dbReference type="ARBA" id="ARBA00022688"/>
    </source>
</evidence>
<organism evidence="6 7">
    <name type="scientific">Pyrocoelia pectoralis</name>
    <dbReference type="NCBI Taxonomy" id="417401"/>
    <lineage>
        <taxon>Eukaryota</taxon>
        <taxon>Metazoa</taxon>
        <taxon>Ecdysozoa</taxon>
        <taxon>Arthropoda</taxon>
        <taxon>Hexapoda</taxon>
        <taxon>Insecta</taxon>
        <taxon>Pterygota</taxon>
        <taxon>Neoptera</taxon>
        <taxon>Endopterygota</taxon>
        <taxon>Coleoptera</taxon>
        <taxon>Polyphaga</taxon>
        <taxon>Elateriformia</taxon>
        <taxon>Elateroidea</taxon>
        <taxon>Lampyridae</taxon>
        <taxon>Lampyrinae</taxon>
        <taxon>Pyrocoelia</taxon>
    </lineage>
</organism>
<evidence type="ECO:0000256" key="4">
    <source>
        <dbReference type="ARBA" id="ARBA00022691"/>
    </source>
</evidence>
<dbReference type="GO" id="GO:0032259">
    <property type="term" value="P:methylation"/>
    <property type="evidence" value="ECO:0007669"/>
    <property type="project" value="UniProtKB-KW"/>
</dbReference>
<gene>
    <name evidence="6" type="ORF">RI129_012681</name>
</gene>
<reference evidence="6 7" key="1">
    <citation type="journal article" date="2024" name="Insects">
        <title>An Improved Chromosome-Level Genome Assembly of the Firefly Pyrocoelia pectoralis.</title>
        <authorList>
            <person name="Fu X."/>
            <person name="Meyer-Rochow V.B."/>
            <person name="Ballantyne L."/>
            <person name="Zhu X."/>
        </authorList>
    </citation>
    <scope>NUCLEOTIDE SEQUENCE [LARGE SCALE GENOMIC DNA]</scope>
    <source>
        <strain evidence="6">XCY_ONT2</strain>
    </source>
</reference>
<keyword evidence="1" id="KW-0489">Methyltransferase</keyword>
<comment type="caution">
    <text evidence="6">The sequence shown here is derived from an EMBL/GenBank/DDBJ whole genome shotgun (WGS) entry which is preliminary data.</text>
</comment>
<dbReference type="SUPFAM" id="SSF53335">
    <property type="entry name" value="S-adenosyl-L-methionine-dependent methyltransferases"/>
    <property type="match status" value="1"/>
</dbReference>
<dbReference type="GO" id="GO:0061542">
    <property type="term" value="F:3-demethylubiquinol 3-O-methyltransferase activity"/>
    <property type="evidence" value="ECO:0007669"/>
    <property type="project" value="InterPro"/>
</dbReference>
<dbReference type="InterPro" id="IPR029063">
    <property type="entry name" value="SAM-dependent_MTases_sf"/>
</dbReference>
<keyword evidence="3" id="KW-0831">Ubiquinone biosynthesis</keyword>
<sequence length="157" mass="17826">MDETLKNRKPKTHWWDLNSGMRMLHQIDSLILEYIQDVLRRKNLTKNPFILDAGGEGGILAEPLARSGYTIHGIDVSKGAVEAAREHAKLDPCLNKKVSYEWESIEDHCLNNGEKYDVVILNNVLHHAKNHDENLRGCIKVLKPEGIIFVSGTNKNF</sequence>
<accession>A0AAN7V4A5</accession>
<dbReference type="EMBL" id="JAVRBK010000010">
    <property type="protein sequence ID" value="KAK5638386.1"/>
    <property type="molecule type" value="Genomic_DNA"/>
</dbReference>
<dbReference type="Pfam" id="PF08241">
    <property type="entry name" value="Methyltransf_11"/>
    <property type="match status" value="1"/>
</dbReference>
<evidence type="ECO:0000259" key="5">
    <source>
        <dbReference type="Pfam" id="PF08241"/>
    </source>
</evidence>
<proteinExistence type="predicted"/>
<dbReference type="CDD" id="cd02440">
    <property type="entry name" value="AdoMet_MTases"/>
    <property type="match status" value="1"/>
</dbReference>
<feature type="domain" description="Methyltransferase type 11" evidence="5">
    <location>
        <begin position="51"/>
        <end position="150"/>
    </location>
</feature>
<dbReference type="InterPro" id="IPR013216">
    <property type="entry name" value="Methyltransf_11"/>
</dbReference>
<dbReference type="AlphaFoldDB" id="A0AAN7V4A5"/>
<evidence type="ECO:0000313" key="7">
    <source>
        <dbReference type="Proteomes" id="UP001329430"/>
    </source>
</evidence>
<keyword evidence="4" id="KW-0949">S-adenosyl-L-methionine</keyword>
<dbReference type="PANTHER" id="PTHR43464:SF19">
    <property type="entry name" value="UBIQUINONE BIOSYNTHESIS O-METHYLTRANSFERASE, MITOCHONDRIAL"/>
    <property type="match status" value="1"/>
</dbReference>
<dbReference type="GO" id="GO:0005739">
    <property type="term" value="C:mitochondrion"/>
    <property type="evidence" value="ECO:0007669"/>
    <property type="project" value="TreeGrafter"/>
</dbReference>
<name>A0AAN7V4A5_9COLE</name>
<evidence type="ECO:0000313" key="6">
    <source>
        <dbReference type="EMBL" id="KAK5638386.1"/>
    </source>
</evidence>
<dbReference type="Proteomes" id="UP001329430">
    <property type="component" value="Chromosome 10"/>
</dbReference>
<evidence type="ECO:0000256" key="2">
    <source>
        <dbReference type="ARBA" id="ARBA00022679"/>
    </source>
</evidence>
<dbReference type="Gene3D" id="3.40.50.150">
    <property type="entry name" value="Vaccinia Virus protein VP39"/>
    <property type="match status" value="1"/>
</dbReference>
<dbReference type="NCBIfam" id="TIGR01983">
    <property type="entry name" value="UbiG"/>
    <property type="match status" value="1"/>
</dbReference>